<dbReference type="PANTHER" id="PTHR11228">
    <property type="entry name" value="RADICAL SAM DOMAIN PROTEIN"/>
    <property type="match status" value="1"/>
</dbReference>
<protein>
    <submittedName>
        <fullName evidence="7">Radical SAM protein</fullName>
    </submittedName>
</protein>
<evidence type="ECO:0000256" key="5">
    <source>
        <dbReference type="ARBA" id="ARBA00023014"/>
    </source>
</evidence>
<dbReference type="CDD" id="cd01335">
    <property type="entry name" value="Radical_SAM"/>
    <property type="match status" value="1"/>
</dbReference>
<keyword evidence="8" id="KW-1185">Reference proteome</keyword>
<keyword evidence="4" id="KW-0408">Iron</keyword>
<keyword evidence="5" id="KW-0411">Iron-sulfur</keyword>
<evidence type="ECO:0000313" key="8">
    <source>
        <dbReference type="Proteomes" id="UP000480266"/>
    </source>
</evidence>
<dbReference type="Gene3D" id="3.20.20.70">
    <property type="entry name" value="Aldolase class I"/>
    <property type="match status" value="1"/>
</dbReference>
<evidence type="ECO:0000256" key="1">
    <source>
        <dbReference type="ARBA" id="ARBA00001966"/>
    </source>
</evidence>
<dbReference type="Proteomes" id="UP000480266">
    <property type="component" value="Unassembled WGS sequence"/>
</dbReference>
<dbReference type="SFLD" id="SFLDS00029">
    <property type="entry name" value="Radical_SAM"/>
    <property type="match status" value="1"/>
</dbReference>
<dbReference type="EMBL" id="JAAMRR010000373">
    <property type="protein sequence ID" value="NGX95026.1"/>
    <property type="molecule type" value="Genomic_DNA"/>
</dbReference>
<dbReference type="InterPro" id="IPR007197">
    <property type="entry name" value="rSAM"/>
</dbReference>
<dbReference type="GO" id="GO:0003824">
    <property type="term" value="F:catalytic activity"/>
    <property type="evidence" value="ECO:0007669"/>
    <property type="project" value="InterPro"/>
</dbReference>
<dbReference type="InterPro" id="IPR050377">
    <property type="entry name" value="Radical_SAM_PqqE_MftC-like"/>
</dbReference>
<dbReference type="AlphaFoldDB" id="A0A7C9VE90"/>
<gene>
    <name evidence="7" type="ORF">G4V63_07255</name>
</gene>
<dbReference type="InterPro" id="IPR013785">
    <property type="entry name" value="Aldolase_TIM"/>
</dbReference>
<keyword evidence="3" id="KW-0479">Metal-binding</keyword>
<dbReference type="InterPro" id="IPR058240">
    <property type="entry name" value="rSAM_sf"/>
</dbReference>
<name>A0A7C9VE90_9BRAD</name>
<evidence type="ECO:0000313" key="7">
    <source>
        <dbReference type="EMBL" id="NGX95026.1"/>
    </source>
</evidence>
<accession>A0A7C9VE90</accession>
<reference evidence="7" key="1">
    <citation type="submission" date="2020-02" db="EMBL/GenBank/DDBJ databases">
        <title>Draft genome sequence of Candidatus Afipia apatlaquensis IBT-C3, a potential strain for decolorization of textile dyes.</title>
        <authorList>
            <person name="Sanchez-Reyes A."/>
            <person name="Breton-Deval L."/>
            <person name="Mangelson H."/>
            <person name="Sanchez-Flores A."/>
        </authorList>
    </citation>
    <scope>NUCLEOTIDE SEQUENCE [LARGE SCALE GENOMIC DNA]</scope>
    <source>
        <strain evidence="7">IBT-C3</strain>
    </source>
</reference>
<dbReference type="GO" id="GO:0051536">
    <property type="term" value="F:iron-sulfur cluster binding"/>
    <property type="evidence" value="ECO:0007669"/>
    <property type="project" value="UniProtKB-KW"/>
</dbReference>
<evidence type="ECO:0000256" key="2">
    <source>
        <dbReference type="ARBA" id="ARBA00022691"/>
    </source>
</evidence>
<evidence type="ECO:0000256" key="3">
    <source>
        <dbReference type="ARBA" id="ARBA00022723"/>
    </source>
</evidence>
<dbReference type="PANTHER" id="PTHR11228:SF7">
    <property type="entry name" value="PQQA PEPTIDE CYCLASE"/>
    <property type="match status" value="1"/>
</dbReference>
<dbReference type="Pfam" id="PF04055">
    <property type="entry name" value="Radical_SAM"/>
    <property type="match status" value="1"/>
</dbReference>
<feature type="domain" description="Radical SAM core" evidence="6">
    <location>
        <begin position="14"/>
        <end position="158"/>
    </location>
</feature>
<evidence type="ECO:0000256" key="4">
    <source>
        <dbReference type="ARBA" id="ARBA00023004"/>
    </source>
</evidence>
<sequence length="319" mass="36114">MQYDIEADWHLLYSCNYRCGYCFFSSDVLGQKLQTYASPQQWQSAFDATGYTWLLHLTGGEPSIYPSFTDLCEALTKRHFISLNSNLSRPFQSFAERIDPARVSFINAGFHLEERERRSDNAAFFRNVELLRSRGFPVLVSIVASPSTLERFQEASDLLAQIGIVPIPKVMRGSYNGQVFPEAYTEPDRERFRRFAALARDFYEPLLANAAERPSIDMFRDDDLLYGEPSFAGQSCEAGRRFVKLEPTGEVIRCGGPTVYGNVLVGTFKRARGPKPCNTQACVYFCQKYAKPSAPRTRSFVPELLTRFSDFIGATGKPN</sequence>
<comment type="caution">
    <text evidence="7">The sequence shown here is derived from an EMBL/GenBank/DDBJ whole genome shotgun (WGS) entry which is preliminary data.</text>
</comment>
<dbReference type="GO" id="GO:0046872">
    <property type="term" value="F:metal ion binding"/>
    <property type="evidence" value="ECO:0007669"/>
    <property type="project" value="UniProtKB-KW"/>
</dbReference>
<keyword evidence="2" id="KW-0949">S-adenosyl-L-methionine</keyword>
<evidence type="ECO:0000259" key="6">
    <source>
        <dbReference type="Pfam" id="PF04055"/>
    </source>
</evidence>
<comment type="cofactor">
    <cofactor evidence="1">
        <name>[4Fe-4S] cluster</name>
        <dbReference type="ChEBI" id="CHEBI:49883"/>
    </cofactor>
</comment>
<organism evidence="7 8">
    <name type="scientific">Candidatus Afipia apatlaquensis</name>
    <dbReference type="NCBI Taxonomy" id="2712852"/>
    <lineage>
        <taxon>Bacteria</taxon>
        <taxon>Pseudomonadati</taxon>
        <taxon>Pseudomonadota</taxon>
        <taxon>Alphaproteobacteria</taxon>
        <taxon>Hyphomicrobiales</taxon>
        <taxon>Nitrobacteraceae</taxon>
        <taxon>Afipia</taxon>
    </lineage>
</organism>
<dbReference type="SUPFAM" id="SSF102114">
    <property type="entry name" value="Radical SAM enzymes"/>
    <property type="match status" value="1"/>
</dbReference>
<proteinExistence type="predicted"/>